<protein>
    <submittedName>
        <fullName evidence="2">PhBC6A51 family helix-turn-helix protein</fullName>
    </submittedName>
</protein>
<evidence type="ECO:0000313" key="3">
    <source>
        <dbReference type="Proteomes" id="UP001597497"/>
    </source>
</evidence>
<name>A0ABW5RDN5_9BACL</name>
<sequence>MSRNRKKILEAQLTPQQRKAARLIVDNEWGVLTEGKKMTMQEIANQLSISRTTLYEWKRIEAFNEYVNYLTDQELSTMRGEVNVAIMKLIRGGSNGVPSVKAIDLFMRRFGLLTDRQVVEDNRETIEHRRKTDEEIAKEIADLDEMINSH</sequence>
<reference evidence="3" key="1">
    <citation type="journal article" date="2019" name="Int. J. Syst. Evol. Microbiol.">
        <title>The Global Catalogue of Microorganisms (GCM) 10K type strain sequencing project: providing services to taxonomists for standard genome sequencing and annotation.</title>
        <authorList>
            <consortium name="The Broad Institute Genomics Platform"/>
            <consortium name="The Broad Institute Genome Sequencing Center for Infectious Disease"/>
            <person name="Wu L."/>
            <person name="Ma J."/>
        </authorList>
    </citation>
    <scope>NUCLEOTIDE SEQUENCE [LARGE SCALE GENOMIC DNA]</scope>
    <source>
        <strain evidence="3">KCTC 33676</strain>
    </source>
</reference>
<dbReference type="InterPro" id="IPR024978">
    <property type="entry name" value="Homeodomain_phBC6A51-type"/>
</dbReference>
<proteinExistence type="predicted"/>
<keyword evidence="3" id="KW-1185">Reference proteome</keyword>
<dbReference type="InterPro" id="IPR009057">
    <property type="entry name" value="Homeodomain-like_sf"/>
</dbReference>
<evidence type="ECO:0000313" key="2">
    <source>
        <dbReference type="EMBL" id="MFD2672801.1"/>
    </source>
</evidence>
<organism evidence="2 3">
    <name type="scientific">Marinicrinis sediminis</name>
    <dbReference type="NCBI Taxonomy" id="1652465"/>
    <lineage>
        <taxon>Bacteria</taxon>
        <taxon>Bacillati</taxon>
        <taxon>Bacillota</taxon>
        <taxon>Bacilli</taxon>
        <taxon>Bacillales</taxon>
        <taxon>Paenibacillaceae</taxon>
    </lineage>
</organism>
<accession>A0ABW5RDN5</accession>
<feature type="domain" description="Homeodomain phBC6A51-type" evidence="1">
    <location>
        <begin position="12"/>
        <end position="140"/>
    </location>
</feature>
<evidence type="ECO:0000259" key="1">
    <source>
        <dbReference type="Pfam" id="PF13022"/>
    </source>
</evidence>
<dbReference type="Proteomes" id="UP001597497">
    <property type="component" value="Unassembled WGS sequence"/>
</dbReference>
<comment type="caution">
    <text evidence="2">The sequence shown here is derived from an EMBL/GenBank/DDBJ whole genome shotgun (WGS) entry which is preliminary data.</text>
</comment>
<dbReference type="EMBL" id="JBHUMM010000043">
    <property type="protein sequence ID" value="MFD2672801.1"/>
    <property type="molecule type" value="Genomic_DNA"/>
</dbReference>
<dbReference type="RefSeq" id="WP_379930363.1">
    <property type="nucleotide sequence ID" value="NZ_JBHUMM010000043.1"/>
</dbReference>
<gene>
    <name evidence="2" type="ORF">ACFSUC_14630</name>
</gene>
<dbReference type="Pfam" id="PF13022">
    <property type="entry name" value="HTH_Tnp_1_2"/>
    <property type="match status" value="1"/>
</dbReference>
<dbReference type="SUPFAM" id="SSF46689">
    <property type="entry name" value="Homeodomain-like"/>
    <property type="match status" value="1"/>
</dbReference>
<dbReference type="Gene3D" id="1.10.10.60">
    <property type="entry name" value="Homeodomain-like"/>
    <property type="match status" value="1"/>
</dbReference>